<dbReference type="GO" id="GO:0005886">
    <property type="term" value="C:plasma membrane"/>
    <property type="evidence" value="ECO:0007669"/>
    <property type="project" value="UniProtKB-SubCell"/>
</dbReference>
<feature type="transmembrane region" description="Helical" evidence="6">
    <location>
        <begin position="52"/>
        <end position="74"/>
    </location>
</feature>
<evidence type="ECO:0000313" key="8">
    <source>
        <dbReference type="EMBL" id="STQ44131.1"/>
    </source>
</evidence>
<feature type="transmembrane region" description="Helical" evidence="6">
    <location>
        <begin position="160"/>
        <end position="177"/>
    </location>
</feature>
<keyword evidence="2 6" id="KW-1003">Cell membrane</keyword>
<organism evidence="8 9">
    <name type="scientific">Ewingella americana</name>
    <dbReference type="NCBI Taxonomy" id="41202"/>
    <lineage>
        <taxon>Bacteria</taxon>
        <taxon>Pseudomonadati</taxon>
        <taxon>Pseudomonadota</taxon>
        <taxon>Gammaproteobacteria</taxon>
        <taxon>Enterobacterales</taxon>
        <taxon>Yersiniaceae</taxon>
        <taxon>Ewingella</taxon>
    </lineage>
</organism>
<evidence type="ECO:0000256" key="5">
    <source>
        <dbReference type="ARBA" id="ARBA00023136"/>
    </source>
</evidence>
<dbReference type="Pfam" id="PF05425">
    <property type="entry name" value="CopD"/>
    <property type="match status" value="1"/>
</dbReference>
<feature type="domain" description="Copper resistance protein D" evidence="7">
    <location>
        <begin position="188"/>
        <end position="281"/>
    </location>
</feature>
<proteinExistence type="inferred from homology"/>
<dbReference type="GO" id="GO:0046688">
    <property type="term" value="P:response to copper ion"/>
    <property type="evidence" value="ECO:0007669"/>
    <property type="project" value="UniProtKB-UniRule"/>
</dbReference>
<sequence>MTLATLFVLCRFFHFAAEMQIFGISVMTGLLAPKGFATGLLNQNQRLMTLSVGVAALTAVGMLAIQAGLMGNGLEDCLNLNVWLLVLTTTFGEVWRWHLLLTAIALMVWLMDWLPGRVMLMFLTSTGLLFSQALIGHAAMNEGVLGLLQRGNHTLHLLSAAYWFGSLLPLLGCLLYTERDETRPYAIATLIRFSTCGHVAVALVILTGILNSAIILQRLPTDLSSRYIQLLLVKIALVMVMTGVAIFNRYRLVPLIPTQPQLAYQRLASATKLELVLSLVVDAAGQLVCHAVAVLN</sequence>
<evidence type="ECO:0000256" key="3">
    <source>
        <dbReference type="ARBA" id="ARBA00022692"/>
    </source>
</evidence>
<dbReference type="PANTHER" id="PTHR34820">
    <property type="entry name" value="INNER MEMBRANE PROTEIN YEBZ"/>
    <property type="match status" value="1"/>
</dbReference>
<accession>A0A377N9A5</accession>
<evidence type="ECO:0000313" key="9">
    <source>
        <dbReference type="Proteomes" id="UP000254304"/>
    </source>
</evidence>
<dbReference type="PANTHER" id="PTHR34820:SF4">
    <property type="entry name" value="INNER MEMBRANE PROTEIN YEBZ"/>
    <property type="match status" value="1"/>
</dbReference>
<comment type="similarity">
    <text evidence="6">Belongs to the CopD family.</text>
</comment>
<evidence type="ECO:0000259" key="7">
    <source>
        <dbReference type="Pfam" id="PF05425"/>
    </source>
</evidence>
<keyword evidence="4 6" id="KW-1133">Transmembrane helix</keyword>
<comment type="subcellular location">
    <subcellularLocation>
        <location evidence="6">Cell inner membrane</location>
        <topology evidence="6">Multi-pass membrane protein</topology>
    </subcellularLocation>
    <subcellularLocation>
        <location evidence="1">Cell membrane</location>
        <topology evidence="1">Multi-pass membrane protein</topology>
    </subcellularLocation>
</comment>
<feature type="transmembrane region" description="Helical" evidence="6">
    <location>
        <begin position="189"/>
        <end position="215"/>
    </location>
</feature>
<evidence type="ECO:0000256" key="1">
    <source>
        <dbReference type="ARBA" id="ARBA00004651"/>
    </source>
</evidence>
<dbReference type="AlphaFoldDB" id="A0A377N9A5"/>
<feature type="transmembrane region" description="Helical" evidence="6">
    <location>
        <begin position="94"/>
        <end position="111"/>
    </location>
</feature>
<keyword evidence="5 6" id="KW-0472">Membrane</keyword>
<protein>
    <recommendedName>
        <fullName evidence="6">Copper resistance protein D</fullName>
    </recommendedName>
</protein>
<dbReference type="InterPro" id="IPR032694">
    <property type="entry name" value="CopC/D"/>
</dbReference>
<comment type="caution">
    <text evidence="6">Lacks conserved residue(s) required for the propagation of feature annotation.</text>
</comment>
<dbReference type="InterPro" id="IPR047689">
    <property type="entry name" value="CopD"/>
</dbReference>
<keyword evidence="3 6" id="KW-0812">Transmembrane</keyword>
<dbReference type="Proteomes" id="UP000254304">
    <property type="component" value="Unassembled WGS sequence"/>
</dbReference>
<gene>
    <name evidence="8" type="primary">yebZ</name>
    <name evidence="8" type="ORF">NCTC12157_01839</name>
</gene>
<evidence type="ECO:0000256" key="6">
    <source>
        <dbReference type="RuleBase" id="RU369037"/>
    </source>
</evidence>
<reference evidence="8 9" key="1">
    <citation type="submission" date="2018-06" db="EMBL/GenBank/DDBJ databases">
        <authorList>
            <consortium name="Pathogen Informatics"/>
            <person name="Doyle S."/>
        </authorList>
    </citation>
    <scope>NUCLEOTIDE SEQUENCE [LARGE SCALE GENOMIC DNA]</scope>
    <source>
        <strain evidence="8 9">NCTC12157</strain>
    </source>
</reference>
<feature type="transmembrane region" description="Helical" evidence="6">
    <location>
        <begin position="227"/>
        <end position="247"/>
    </location>
</feature>
<dbReference type="GO" id="GO:0006825">
    <property type="term" value="P:copper ion transport"/>
    <property type="evidence" value="ECO:0007669"/>
    <property type="project" value="InterPro"/>
</dbReference>
<dbReference type="NCBIfam" id="NF033808">
    <property type="entry name" value="copper_CopD"/>
    <property type="match status" value="1"/>
</dbReference>
<dbReference type="InterPro" id="IPR008457">
    <property type="entry name" value="Cu-R_CopD_dom"/>
</dbReference>
<feature type="transmembrane region" description="Helical" evidence="6">
    <location>
        <begin position="118"/>
        <end position="140"/>
    </location>
</feature>
<feature type="transmembrane region" description="Helical" evidence="6">
    <location>
        <begin position="12"/>
        <end position="32"/>
    </location>
</feature>
<keyword evidence="6" id="KW-0186">Copper</keyword>
<comment type="function">
    <text evidence="6">Involved in copper resistance.</text>
</comment>
<keyword evidence="6" id="KW-0997">Cell inner membrane</keyword>
<dbReference type="EMBL" id="UGGO01000001">
    <property type="protein sequence ID" value="STQ44131.1"/>
    <property type="molecule type" value="Genomic_DNA"/>
</dbReference>
<evidence type="ECO:0000256" key="2">
    <source>
        <dbReference type="ARBA" id="ARBA00022475"/>
    </source>
</evidence>
<name>A0A377N9A5_9GAMM</name>
<evidence type="ECO:0000256" key="4">
    <source>
        <dbReference type="ARBA" id="ARBA00022989"/>
    </source>
</evidence>